<dbReference type="EMBL" id="QCYY01002991">
    <property type="protein sequence ID" value="ROT66091.1"/>
    <property type="molecule type" value="Genomic_DNA"/>
</dbReference>
<reference evidence="2 3" key="2">
    <citation type="submission" date="2019-01" db="EMBL/GenBank/DDBJ databases">
        <title>The decoding of complex shrimp genome reveals the adaptation for benthos swimmer, frequently molting mechanism and breeding impact on genome.</title>
        <authorList>
            <person name="Sun Y."/>
            <person name="Gao Y."/>
            <person name="Yu Y."/>
        </authorList>
    </citation>
    <scope>NUCLEOTIDE SEQUENCE [LARGE SCALE GENOMIC DNA]</scope>
    <source>
        <tissue evidence="2">Muscle</tissue>
    </source>
</reference>
<dbReference type="Proteomes" id="UP000283509">
    <property type="component" value="Unassembled WGS sequence"/>
</dbReference>
<feature type="compositionally biased region" description="Low complexity" evidence="1">
    <location>
        <begin position="188"/>
        <end position="198"/>
    </location>
</feature>
<protein>
    <submittedName>
        <fullName evidence="2">Uncharacterized protein</fullName>
    </submittedName>
</protein>
<organism evidence="2 3">
    <name type="scientific">Penaeus vannamei</name>
    <name type="common">Whiteleg shrimp</name>
    <name type="synonym">Litopenaeus vannamei</name>
    <dbReference type="NCBI Taxonomy" id="6689"/>
    <lineage>
        <taxon>Eukaryota</taxon>
        <taxon>Metazoa</taxon>
        <taxon>Ecdysozoa</taxon>
        <taxon>Arthropoda</taxon>
        <taxon>Crustacea</taxon>
        <taxon>Multicrustacea</taxon>
        <taxon>Malacostraca</taxon>
        <taxon>Eumalacostraca</taxon>
        <taxon>Eucarida</taxon>
        <taxon>Decapoda</taxon>
        <taxon>Dendrobranchiata</taxon>
        <taxon>Penaeoidea</taxon>
        <taxon>Penaeidae</taxon>
        <taxon>Penaeus</taxon>
    </lineage>
</organism>
<reference evidence="2 3" key="1">
    <citation type="submission" date="2018-04" db="EMBL/GenBank/DDBJ databases">
        <authorList>
            <person name="Zhang X."/>
            <person name="Yuan J."/>
            <person name="Li F."/>
            <person name="Xiang J."/>
        </authorList>
    </citation>
    <scope>NUCLEOTIDE SEQUENCE [LARGE SCALE GENOMIC DNA]</scope>
    <source>
        <tissue evidence="2">Muscle</tissue>
    </source>
</reference>
<evidence type="ECO:0000313" key="3">
    <source>
        <dbReference type="Proteomes" id="UP000283509"/>
    </source>
</evidence>
<evidence type="ECO:0000256" key="1">
    <source>
        <dbReference type="SAM" id="MobiDB-lite"/>
    </source>
</evidence>
<proteinExistence type="predicted"/>
<accession>A0A423SPH7</accession>
<gene>
    <name evidence="2" type="ORF">C7M84_015911</name>
</gene>
<feature type="region of interest" description="Disordered" evidence="1">
    <location>
        <begin position="305"/>
        <end position="392"/>
    </location>
</feature>
<evidence type="ECO:0000313" key="2">
    <source>
        <dbReference type="EMBL" id="ROT66091.1"/>
    </source>
</evidence>
<feature type="compositionally biased region" description="Basic residues" evidence="1">
    <location>
        <begin position="55"/>
        <end position="66"/>
    </location>
</feature>
<dbReference type="AlphaFoldDB" id="A0A423SPH7"/>
<feature type="compositionally biased region" description="Polar residues" evidence="1">
    <location>
        <begin position="373"/>
        <end position="383"/>
    </location>
</feature>
<name>A0A423SPH7_PENVA</name>
<feature type="compositionally biased region" description="Polar residues" evidence="1">
    <location>
        <begin position="333"/>
        <end position="350"/>
    </location>
</feature>
<keyword evidence="3" id="KW-1185">Reference proteome</keyword>
<feature type="region of interest" description="Disordered" evidence="1">
    <location>
        <begin position="166"/>
        <end position="198"/>
    </location>
</feature>
<comment type="caution">
    <text evidence="2">The sequence shown here is derived from an EMBL/GenBank/DDBJ whole genome shotgun (WGS) entry which is preliminary data.</text>
</comment>
<sequence length="392" mass="42986">MWLHVMPRRPDVWTQALPSAPPPSPEESHRRTLQGAIQGFTPPIFRHSLAATLKSVHRGRRRRMRPREKPFVRRTEGPLDAAPPQPDLREKSARRFSLAGSRHGPWACFHHPRPPHPFPAPASTLTRPGRRGDCTPLPPLAARATPTESAITRIPRLVQGHRKQRAAGARGKAVVTPSAPHKPVPGTRSSVAAAPASLPGARAETASASYSRKLKAGTARTALSVVPKRRPQRTAAAAKADGMSVSRPAAPQDLRWSLRRRCWRRSNDDEGTELLSGRSLPMTAPMFTDPFEIKGYSRDFLEERATRKPSHARPPECWSPFTSEPRIKGPLFSSGNKPFSVRFPSTSTQRVALRSLLRPPPPGGRTGRPPGTNLQAPSASSALTWRRARGAS</sequence>
<feature type="compositionally biased region" description="Basic and acidic residues" evidence="1">
    <location>
        <begin position="67"/>
        <end position="77"/>
    </location>
</feature>
<feature type="region of interest" description="Disordered" evidence="1">
    <location>
        <begin position="55"/>
        <end position="90"/>
    </location>
</feature>